<evidence type="ECO:0000313" key="1">
    <source>
        <dbReference type="EMBL" id="KGF93469.1"/>
    </source>
</evidence>
<organism evidence="1 2">
    <name type="scientific">Prochlorococcus marinus str. MIT 9116</name>
    <dbReference type="NCBI Taxonomy" id="167544"/>
    <lineage>
        <taxon>Bacteria</taxon>
        <taxon>Bacillati</taxon>
        <taxon>Cyanobacteriota</taxon>
        <taxon>Cyanophyceae</taxon>
        <taxon>Synechococcales</taxon>
        <taxon>Prochlorococcaceae</taxon>
        <taxon>Prochlorococcus</taxon>
    </lineage>
</organism>
<name>A0A0A1ZYY6_PROMR</name>
<accession>A0A0A1ZYY6</accession>
<gene>
    <name evidence="1" type="ORF">EU93_0098</name>
</gene>
<evidence type="ECO:0000313" key="2">
    <source>
        <dbReference type="Proteomes" id="UP000030491"/>
    </source>
</evidence>
<proteinExistence type="predicted"/>
<protein>
    <submittedName>
        <fullName evidence="1">Uncharacterized protein</fullName>
    </submittedName>
</protein>
<reference evidence="2" key="1">
    <citation type="journal article" date="2014" name="Sci. Data">
        <title>Genomes of diverse isolates of the marine cyanobacterium Prochlorococcus.</title>
        <authorList>
            <person name="Biller S."/>
            <person name="Berube P."/>
            <person name="Thompson J."/>
            <person name="Kelly L."/>
            <person name="Roggensack S."/>
            <person name="Awad L."/>
            <person name="Roache-Johnson K."/>
            <person name="Ding H."/>
            <person name="Giovannoni S.J."/>
            <person name="Moore L.R."/>
            <person name="Chisholm S.W."/>
        </authorList>
    </citation>
    <scope>NUCLEOTIDE SEQUENCE [LARGE SCALE GENOMIC DNA]</scope>
</reference>
<dbReference type="AlphaFoldDB" id="A0A0A1ZYY6"/>
<dbReference type="RefSeq" id="WP_193741711.1">
    <property type="nucleotide sequence ID" value="NZ_JNAJ01000003.1"/>
</dbReference>
<sequence length="55" mass="6493">MSGDYETLEINQPKISYFQKRSEDNTEWLNDLINKIEDMKNNISKAASKKESKRI</sequence>
<dbReference type="Proteomes" id="UP000030491">
    <property type="component" value="Unassembled WGS sequence"/>
</dbReference>
<comment type="caution">
    <text evidence="1">The sequence shown here is derived from an EMBL/GenBank/DDBJ whole genome shotgun (WGS) entry which is preliminary data.</text>
</comment>
<dbReference type="EMBL" id="JNAJ01000003">
    <property type="protein sequence ID" value="KGF93469.1"/>
    <property type="molecule type" value="Genomic_DNA"/>
</dbReference>